<keyword evidence="14" id="KW-1185">Reference proteome</keyword>
<evidence type="ECO:0000256" key="12">
    <source>
        <dbReference type="SAM" id="MobiDB-lite"/>
    </source>
</evidence>
<dbReference type="Proteomes" id="UP000019028">
    <property type="component" value="Chromosome"/>
</dbReference>
<comment type="similarity">
    <text evidence="2 11">Belongs to the FliJ family.</text>
</comment>
<evidence type="ECO:0000256" key="4">
    <source>
        <dbReference type="ARBA" id="ARBA00022448"/>
    </source>
</evidence>
<evidence type="ECO:0000256" key="6">
    <source>
        <dbReference type="ARBA" id="ARBA00022500"/>
    </source>
</evidence>
<dbReference type="HOGENOM" id="CLU_119965_2_1_6"/>
<dbReference type="EMBL" id="CP006569">
    <property type="protein sequence ID" value="AHF75747.1"/>
    <property type="molecule type" value="Genomic_DNA"/>
</dbReference>
<evidence type="ECO:0000313" key="13">
    <source>
        <dbReference type="EMBL" id="AHF75747.1"/>
    </source>
</evidence>
<sequence length="149" mass="17193">MKIPSALEVLRARAREDSDVAAKALGQVRHACQQAAARLDQLLAYELEYRQKLQSGLARGMVSGDYENFQQFILTLETAIAQHRYTLNQWKEKVQQAIALWQDKQQRLNALSTLHSRQEQAAQVRENRLDQKKMDEFARRAADARRNNS</sequence>
<evidence type="ECO:0000256" key="3">
    <source>
        <dbReference type="ARBA" id="ARBA00020392"/>
    </source>
</evidence>
<comment type="function">
    <text evidence="11">Flagellar protein that affects chemotactic events.</text>
</comment>
<dbReference type="NCBIfam" id="TIGR02473">
    <property type="entry name" value="flagell_FliJ"/>
    <property type="match status" value="1"/>
</dbReference>
<dbReference type="GO" id="GO:0006935">
    <property type="term" value="P:chemotaxis"/>
    <property type="evidence" value="ECO:0007669"/>
    <property type="project" value="UniProtKB-UniRule"/>
</dbReference>
<dbReference type="InterPro" id="IPR053716">
    <property type="entry name" value="Flag_assembly_chemotaxis_eff"/>
</dbReference>
<keyword evidence="13" id="KW-0282">Flagellum</keyword>
<dbReference type="InterPro" id="IPR018006">
    <property type="entry name" value="Flag_FliJ_proteobac"/>
</dbReference>
<evidence type="ECO:0000256" key="10">
    <source>
        <dbReference type="ARBA" id="ARBA00023225"/>
    </source>
</evidence>
<dbReference type="GO" id="GO:0044781">
    <property type="term" value="P:bacterial-type flagellum organization"/>
    <property type="evidence" value="ECO:0007669"/>
    <property type="project" value="UniProtKB-KW"/>
</dbReference>
<evidence type="ECO:0000256" key="5">
    <source>
        <dbReference type="ARBA" id="ARBA00022475"/>
    </source>
</evidence>
<reference evidence="13 14" key="1">
    <citation type="journal article" date="2014" name="Genome Biol. Evol.">
        <title>Genome degeneration and adaptation in a nascent stage of symbiosis.</title>
        <authorList>
            <person name="Oakeson K.F."/>
            <person name="Gil R."/>
            <person name="Clayton A.L."/>
            <person name="Dunn D.M."/>
            <person name="von Niederhausern A.C."/>
            <person name="Hamil C."/>
            <person name="Aoyagi A."/>
            <person name="Duval B."/>
            <person name="Baca A."/>
            <person name="Silva F.J."/>
            <person name="Vallier A."/>
            <person name="Jackson D.G."/>
            <person name="Latorre A."/>
            <person name="Weiss R.B."/>
            <person name="Heddi A."/>
            <person name="Moya A."/>
            <person name="Dale C."/>
        </authorList>
    </citation>
    <scope>NUCLEOTIDE SEQUENCE [LARGE SCALE GENOMIC DNA]</scope>
    <source>
        <strain evidence="13 14">HS1</strain>
    </source>
</reference>
<evidence type="ECO:0000256" key="8">
    <source>
        <dbReference type="ARBA" id="ARBA00022927"/>
    </source>
</evidence>
<keyword evidence="7 11" id="KW-1005">Bacterial flagellum biogenesis</keyword>
<keyword evidence="9 11" id="KW-0472">Membrane</keyword>
<dbReference type="GO" id="GO:0003774">
    <property type="term" value="F:cytoskeletal motor activity"/>
    <property type="evidence" value="ECO:0007669"/>
    <property type="project" value="UniProtKB-UniRule"/>
</dbReference>
<evidence type="ECO:0000256" key="11">
    <source>
        <dbReference type="PIRNR" id="PIRNR019404"/>
    </source>
</evidence>
<keyword evidence="13" id="KW-0969">Cilium</keyword>
<name>W0HT88_9GAMM</name>
<dbReference type="GO" id="GO:0015031">
    <property type="term" value="P:protein transport"/>
    <property type="evidence" value="ECO:0007669"/>
    <property type="project" value="UniProtKB-UniRule"/>
</dbReference>
<dbReference type="PANTHER" id="PTHR38786:SF1">
    <property type="entry name" value="FLAGELLAR FLIJ PROTEIN"/>
    <property type="match status" value="1"/>
</dbReference>
<protein>
    <recommendedName>
        <fullName evidence="3 11">Flagellar FliJ protein</fullName>
    </recommendedName>
</protein>
<keyword evidence="5 11" id="KW-1003">Cell membrane</keyword>
<evidence type="ECO:0000313" key="14">
    <source>
        <dbReference type="Proteomes" id="UP000019028"/>
    </source>
</evidence>
<evidence type="ECO:0000256" key="7">
    <source>
        <dbReference type="ARBA" id="ARBA00022795"/>
    </source>
</evidence>
<proteinExistence type="inferred from homology"/>
<accession>W0HT88</accession>
<dbReference type="GO" id="GO:0071973">
    <property type="term" value="P:bacterial-type flagellum-dependent cell motility"/>
    <property type="evidence" value="ECO:0007669"/>
    <property type="project" value="InterPro"/>
</dbReference>
<feature type="region of interest" description="Disordered" evidence="12">
    <location>
        <begin position="125"/>
        <end position="149"/>
    </location>
</feature>
<dbReference type="AlphaFoldDB" id="W0HT88"/>
<dbReference type="Pfam" id="PF02050">
    <property type="entry name" value="FliJ"/>
    <property type="match status" value="1"/>
</dbReference>
<keyword evidence="6 11" id="KW-0145">Chemotaxis</keyword>
<dbReference type="RefSeq" id="WP_025420879.1">
    <property type="nucleotide sequence ID" value="NZ_CP006569.1"/>
</dbReference>
<keyword evidence="8 11" id="KW-0653">Protein transport</keyword>
<comment type="subcellular location">
    <subcellularLocation>
        <location evidence="1">Cell membrane</location>
        <topology evidence="1">Peripheral membrane protein</topology>
        <orientation evidence="1">Cytoplasmic side</orientation>
    </subcellularLocation>
</comment>
<organism evidence="13 14">
    <name type="scientific">Sodalis praecaptivus</name>
    <dbReference type="NCBI Taxonomy" id="1239307"/>
    <lineage>
        <taxon>Bacteria</taxon>
        <taxon>Pseudomonadati</taxon>
        <taxon>Pseudomonadota</taxon>
        <taxon>Gammaproteobacteria</taxon>
        <taxon>Enterobacterales</taxon>
        <taxon>Bruguierivoracaceae</taxon>
        <taxon>Sodalis</taxon>
    </lineage>
</organism>
<dbReference type="PIRSF" id="PIRSF019404">
    <property type="entry name" value="FliJ"/>
    <property type="match status" value="1"/>
</dbReference>
<dbReference type="Gene3D" id="1.10.287.1700">
    <property type="match status" value="1"/>
</dbReference>
<dbReference type="OrthoDB" id="6465096at2"/>
<evidence type="ECO:0000256" key="1">
    <source>
        <dbReference type="ARBA" id="ARBA00004413"/>
    </source>
</evidence>
<dbReference type="InterPro" id="IPR052570">
    <property type="entry name" value="FliJ"/>
</dbReference>
<dbReference type="GO" id="GO:0009288">
    <property type="term" value="C:bacterial-type flagellum"/>
    <property type="evidence" value="ECO:0007669"/>
    <property type="project" value="UniProtKB-UniRule"/>
</dbReference>
<dbReference type="PRINTS" id="PR01004">
    <property type="entry name" value="FLGFLIJ"/>
</dbReference>
<keyword evidence="4 11" id="KW-0813">Transport</keyword>
<dbReference type="GO" id="GO:0005886">
    <property type="term" value="C:plasma membrane"/>
    <property type="evidence" value="ECO:0007669"/>
    <property type="project" value="UniProtKB-SubCell"/>
</dbReference>
<dbReference type="PANTHER" id="PTHR38786">
    <property type="entry name" value="FLAGELLAR FLIJ PROTEIN"/>
    <property type="match status" value="1"/>
</dbReference>
<evidence type="ECO:0000256" key="9">
    <source>
        <dbReference type="ARBA" id="ARBA00023136"/>
    </source>
</evidence>
<dbReference type="PATRIC" id="fig|1239307.3.peg.698"/>
<gene>
    <name evidence="13" type="primary">fliJ2</name>
    <name evidence="13" type="ORF">Sant_0651</name>
</gene>
<keyword evidence="10 11" id="KW-1006">Bacterial flagellum protein export</keyword>
<keyword evidence="13" id="KW-0966">Cell projection</keyword>
<dbReference type="InterPro" id="IPR012823">
    <property type="entry name" value="Flagell_FliJ"/>
</dbReference>
<dbReference type="KEGG" id="sod:Sant_0651"/>
<evidence type="ECO:0000256" key="2">
    <source>
        <dbReference type="ARBA" id="ARBA00010004"/>
    </source>
</evidence>